<keyword evidence="5" id="KW-0812">Transmembrane</keyword>
<evidence type="ECO:0000313" key="8">
    <source>
        <dbReference type="EMBL" id="GAA4651309.1"/>
    </source>
</evidence>
<dbReference type="PANTHER" id="PTHR30026:SF22">
    <property type="entry name" value="OUTER MEMBRANE EFFLUX PROTEIN"/>
    <property type="match status" value="1"/>
</dbReference>
<dbReference type="Proteomes" id="UP001500604">
    <property type="component" value="Unassembled WGS sequence"/>
</dbReference>
<dbReference type="InterPro" id="IPR003423">
    <property type="entry name" value="OMP_efflux"/>
</dbReference>
<dbReference type="PANTHER" id="PTHR30026">
    <property type="entry name" value="OUTER MEMBRANE PROTEIN TOLC"/>
    <property type="match status" value="1"/>
</dbReference>
<reference evidence="9" key="1">
    <citation type="journal article" date="2019" name="Int. J. Syst. Evol. Microbiol.">
        <title>The Global Catalogue of Microorganisms (GCM) 10K type strain sequencing project: providing services to taxonomists for standard genome sequencing and annotation.</title>
        <authorList>
            <consortium name="The Broad Institute Genomics Platform"/>
            <consortium name="The Broad Institute Genome Sequencing Center for Infectious Disease"/>
            <person name="Wu L."/>
            <person name="Ma J."/>
        </authorList>
    </citation>
    <scope>NUCLEOTIDE SEQUENCE [LARGE SCALE GENOMIC DNA]</scope>
    <source>
        <strain evidence="9">JCM 17805</strain>
    </source>
</reference>
<accession>A0ABP8V5P7</accession>
<keyword evidence="6" id="KW-0472">Membrane</keyword>
<dbReference type="Gene3D" id="1.20.1600.10">
    <property type="entry name" value="Outer membrane efflux proteins (OEP)"/>
    <property type="match status" value="1"/>
</dbReference>
<dbReference type="EMBL" id="BAABFL010000447">
    <property type="protein sequence ID" value="GAA4651309.1"/>
    <property type="molecule type" value="Genomic_DNA"/>
</dbReference>
<comment type="caution">
    <text evidence="8">The sequence shown here is derived from an EMBL/GenBank/DDBJ whole genome shotgun (WGS) entry which is preliminary data.</text>
</comment>
<evidence type="ECO:0000256" key="2">
    <source>
        <dbReference type="ARBA" id="ARBA00007613"/>
    </source>
</evidence>
<evidence type="ECO:0000256" key="7">
    <source>
        <dbReference type="ARBA" id="ARBA00023237"/>
    </source>
</evidence>
<organism evidence="8 9">
    <name type="scientific">Kistimonas scapharcae</name>
    <dbReference type="NCBI Taxonomy" id="1036133"/>
    <lineage>
        <taxon>Bacteria</taxon>
        <taxon>Pseudomonadati</taxon>
        <taxon>Pseudomonadota</taxon>
        <taxon>Gammaproteobacteria</taxon>
        <taxon>Oceanospirillales</taxon>
        <taxon>Endozoicomonadaceae</taxon>
        <taxon>Kistimonas</taxon>
    </lineage>
</organism>
<dbReference type="Pfam" id="PF02321">
    <property type="entry name" value="OEP"/>
    <property type="match status" value="2"/>
</dbReference>
<keyword evidence="7" id="KW-0998">Cell outer membrane</keyword>
<evidence type="ECO:0000256" key="1">
    <source>
        <dbReference type="ARBA" id="ARBA00004442"/>
    </source>
</evidence>
<sequence length="469" mass="51682">MQHAKIREWLLAITLAGYVSNSAAMTLQDAVAEALLDNPELRMTMAVAEARRESVREARAGYLPTLDLNASVGYENSRNTTTVAAYGNGSADDKSQVRTRREASLVARQILFDGFATREDVSQQRARQQAAEQQVCVTAENLGLEVAEIYLSVLKAQTLRDHAKNNLNEHLRLVALIRKQGEKGVSNDADLAQAEGRLMLAQADRIGAEASLRNARTRYLKAVGALPDAFVRPVQTAGLPAGQEMAIEQLMTGHPSLAAANAEIRAAEAVYDASKSGYMPELDVTLGTSWSKDRDGAKGTEYDESALLNIRYNLFNGGADTARRQQASHEVSEAIESRQHQIEDMDEAVRLAWVAVEFGRTRLKPLKNHVSLADRSRSLYEKQFLVGKRTLIDLLDSQQESFAAKNRYTTADHDLLIDQYRLLHTTGRLLPALQTRLEGDWPCAGPVDQQDVAGVDEVRPVTSAEYHEG</sequence>
<keyword evidence="3" id="KW-0813">Transport</keyword>
<dbReference type="InterPro" id="IPR051906">
    <property type="entry name" value="TolC-like"/>
</dbReference>
<proteinExistence type="inferred from homology"/>
<evidence type="ECO:0000256" key="5">
    <source>
        <dbReference type="ARBA" id="ARBA00022692"/>
    </source>
</evidence>
<dbReference type="SUPFAM" id="SSF56954">
    <property type="entry name" value="Outer membrane efflux proteins (OEP)"/>
    <property type="match status" value="1"/>
</dbReference>
<gene>
    <name evidence="8" type="ORF">GCM10023116_35930</name>
</gene>
<evidence type="ECO:0000313" key="9">
    <source>
        <dbReference type="Proteomes" id="UP001500604"/>
    </source>
</evidence>
<dbReference type="InterPro" id="IPR010130">
    <property type="entry name" value="T1SS_OMP_TolC"/>
</dbReference>
<evidence type="ECO:0000256" key="4">
    <source>
        <dbReference type="ARBA" id="ARBA00022452"/>
    </source>
</evidence>
<evidence type="ECO:0000256" key="6">
    <source>
        <dbReference type="ARBA" id="ARBA00023136"/>
    </source>
</evidence>
<comment type="similarity">
    <text evidence="2">Belongs to the outer membrane factor (OMF) (TC 1.B.17) family.</text>
</comment>
<keyword evidence="4" id="KW-1134">Transmembrane beta strand</keyword>
<dbReference type="NCBIfam" id="TIGR01844">
    <property type="entry name" value="type_I_sec_TolC"/>
    <property type="match status" value="1"/>
</dbReference>
<keyword evidence="9" id="KW-1185">Reference proteome</keyword>
<comment type="subcellular location">
    <subcellularLocation>
        <location evidence="1">Cell outer membrane</location>
    </subcellularLocation>
</comment>
<dbReference type="RefSeq" id="WP_345197667.1">
    <property type="nucleotide sequence ID" value="NZ_BAABFL010000447.1"/>
</dbReference>
<evidence type="ECO:0000256" key="3">
    <source>
        <dbReference type="ARBA" id="ARBA00022448"/>
    </source>
</evidence>
<name>A0ABP8V5P7_9GAMM</name>
<protein>
    <submittedName>
        <fullName evidence="8">TolC family outer membrane protein</fullName>
    </submittedName>
</protein>